<dbReference type="AlphaFoldDB" id="A0A1M4SP69"/>
<dbReference type="NCBIfam" id="TIGR04414">
    <property type="entry name" value="hepto_Aah_TibC"/>
    <property type="match status" value="1"/>
</dbReference>
<feature type="domain" description="Autotransproter heptosyltransferase TibC/BAHTCr-like N-terminal" evidence="1">
    <location>
        <begin position="48"/>
        <end position="104"/>
    </location>
</feature>
<protein>
    <submittedName>
        <fullName evidence="2">Autotransporter strand-loop-strand O-heptosyltransferase</fullName>
    </submittedName>
</protein>
<dbReference type="Proteomes" id="UP000184404">
    <property type="component" value="Unassembled WGS sequence"/>
</dbReference>
<dbReference type="Pfam" id="PF21129">
    <property type="entry name" value="TibC_1st"/>
    <property type="match status" value="1"/>
</dbReference>
<evidence type="ECO:0000313" key="2">
    <source>
        <dbReference type="EMBL" id="SHE33975.1"/>
    </source>
</evidence>
<sequence length="410" mass="47426">MGGFRYPVEYFSCKDFDKKPEDIQQMLMCMADWGRKLSGPVRGETGIDGVRLDFNNGVRVEVTEGPWHVTIGDYDSGMVFYDADVSEKLIVSMEKYYIHWHIRISYEGNLVFEHVFDMRDQKVRLIFQSWLLGDMQSFLSYVPYVRDYYGADVYYWIPDSMKEAAQHILKDVPLREDFDEDTYATFYFNAGLDIPCLMPIDGRQVPMTQTGQIIMNLPSEAPKLPWPKGERKIKEPYVCIGVQASSVGKGWLYPHGWDEVTEYLKSLGYRVLCIDKEKVMDDRGYRLEMPEGAEDYTGDLPLIERLDMLTYADFFIGLASGLSWLAYTADCPVVMIGGFSAYWTEFPNPYRVYNRLVCNACYNDVRVNWQGNMCPKQQAGTDKIFECSKKISPRMVLDAIERLRRDKGLV</sequence>
<gene>
    <name evidence="2" type="ORF">SAMN02745190_00201</name>
</gene>
<dbReference type="EMBL" id="FQUG01000002">
    <property type="protein sequence ID" value="SHE33975.1"/>
    <property type="molecule type" value="Genomic_DNA"/>
</dbReference>
<accession>A0A1M4SP69</accession>
<reference evidence="2 3" key="1">
    <citation type="submission" date="2016-11" db="EMBL/GenBank/DDBJ databases">
        <authorList>
            <person name="Jaros S."/>
            <person name="Januszkiewicz K."/>
            <person name="Wedrychowicz H."/>
        </authorList>
    </citation>
    <scope>NUCLEOTIDE SEQUENCE [LARGE SCALE GENOMIC DNA]</scope>
    <source>
        <strain evidence="2 3">DSM 10502</strain>
    </source>
</reference>
<dbReference type="SUPFAM" id="SSF53756">
    <property type="entry name" value="UDP-Glycosyltransferase/glycogen phosphorylase"/>
    <property type="match status" value="1"/>
</dbReference>
<dbReference type="InterPro" id="IPR030929">
    <property type="entry name" value="Aah/TibC-like"/>
</dbReference>
<dbReference type="Gene3D" id="3.40.50.2000">
    <property type="entry name" value="Glycogen Phosphorylase B"/>
    <property type="match status" value="1"/>
</dbReference>
<dbReference type="GO" id="GO:0008713">
    <property type="term" value="F:ADP-heptose-lipopolysaccharide heptosyltransferase activity"/>
    <property type="evidence" value="ECO:0007669"/>
    <property type="project" value="TreeGrafter"/>
</dbReference>
<dbReference type="RefSeq" id="WP_072934322.1">
    <property type="nucleotide sequence ID" value="NZ_FQUG01000002.1"/>
</dbReference>
<evidence type="ECO:0000259" key="1">
    <source>
        <dbReference type="Pfam" id="PF21129"/>
    </source>
</evidence>
<name>A0A1M4SP69_9FIRM</name>
<dbReference type="OrthoDB" id="5561008at2"/>
<keyword evidence="3" id="KW-1185">Reference proteome</keyword>
<proteinExistence type="predicted"/>
<dbReference type="GO" id="GO:0009244">
    <property type="term" value="P:lipopolysaccharide core region biosynthetic process"/>
    <property type="evidence" value="ECO:0007669"/>
    <property type="project" value="TreeGrafter"/>
</dbReference>
<dbReference type="InterPro" id="IPR049327">
    <property type="entry name" value="TibC/BAHTCr-like_N"/>
</dbReference>
<keyword evidence="2" id="KW-0808">Transferase</keyword>
<dbReference type="STRING" id="1123243.SAMN02745190_00201"/>
<organism evidence="2 3">
    <name type="scientific">Schwartzia succinivorans DSM 10502</name>
    <dbReference type="NCBI Taxonomy" id="1123243"/>
    <lineage>
        <taxon>Bacteria</taxon>
        <taxon>Bacillati</taxon>
        <taxon>Bacillota</taxon>
        <taxon>Negativicutes</taxon>
        <taxon>Selenomonadales</taxon>
        <taxon>Selenomonadaceae</taxon>
        <taxon>Schwartzia</taxon>
    </lineage>
</organism>
<dbReference type="InterPro" id="IPR051199">
    <property type="entry name" value="LPS_LOS_Heptosyltrfase"/>
</dbReference>
<dbReference type="PANTHER" id="PTHR30160">
    <property type="entry name" value="TETRAACYLDISACCHARIDE 4'-KINASE-RELATED"/>
    <property type="match status" value="1"/>
</dbReference>
<evidence type="ECO:0000313" key="3">
    <source>
        <dbReference type="Proteomes" id="UP000184404"/>
    </source>
</evidence>
<dbReference type="GO" id="GO:0005829">
    <property type="term" value="C:cytosol"/>
    <property type="evidence" value="ECO:0007669"/>
    <property type="project" value="TreeGrafter"/>
</dbReference>